<evidence type="ECO:0000259" key="1">
    <source>
        <dbReference type="Pfam" id="PF13577"/>
    </source>
</evidence>
<evidence type="ECO:0000313" key="2">
    <source>
        <dbReference type="EMBL" id="GAA0451174.1"/>
    </source>
</evidence>
<proteinExistence type="predicted"/>
<gene>
    <name evidence="2" type="ORF">GCM10008985_03550</name>
</gene>
<evidence type="ECO:0000313" key="3">
    <source>
        <dbReference type="Proteomes" id="UP001500962"/>
    </source>
</evidence>
<dbReference type="EMBL" id="BAAADN010000003">
    <property type="protein sequence ID" value="GAA0451174.1"/>
    <property type="molecule type" value="Genomic_DNA"/>
</dbReference>
<dbReference type="Pfam" id="PF13577">
    <property type="entry name" value="SnoaL_4"/>
    <property type="match status" value="1"/>
</dbReference>
<dbReference type="SUPFAM" id="SSF54427">
    <property type="entry name" value="NTF2-like"/>
    <property type="match status" value="1"/>
</dbReference>
<dbReference type="CDD" id="cd00531">
    <property type="entry name" value="NTF2_like"/>
    <property type="match status" value="1"/>
</dbReference>
<dbReference type="InterPro" id="IPR032710">
    <property type="entry name" value="NTF2-like_dom_sf"/>
</dbReference>
<dbReference type="AlphaFoldDB" id="A0AAV3SD86"/>
<dbReference type="Gene3D" id="3.10.450.50">
    <property type="match status" value="1"/>
</dbReference>
<organism evidence="2 3">
    <name type="scientific">Halococcus dombrowskii</name>
    <dbReference type="NCBI Taxonomy" id="179637"/>
    <lineage>
        <taxon>Archaea</taxon>
        <taxon>Methanobacteriati</taxon>
        <taxon>Methanobacteriota</taxon>
        <taxon>Stenosarchaea group</taxon>
        <taxon>Halobacteria</taxon>
        <taxon>Halobacteriales</taxon>
        <taxon>Halococcaceae</taxon>
        <taxon>Halococcus</taxon>
    </lineage>
</organism>
<reference evidence="2" key="1">
    <citation type="journal article" date="2014" name="Int. J. Syst. Evol. Microbiol.">
        <title>Complete genome sequence of Corynebacterium casei LMG S-19264T (=DSM 44701T), isolated from a smear-ripened cheese.</title>
        <authorList>
            <consortium name="US DOE Joint Genome Institute (JGI-PGF)"/>
            <person name="Walter F."/>
            <person name="Albersmeier A."/>
            <person name="Kalinowski J."/>
            <person name="Ruckert C."/>
        </authorList>
    </citation>
    <scope>NUCLEOTIDE SEQUENCE</scope>
    <source>
        <strain evidence="2">JCM 12289</strain>
    </source>
</reference>
<feature type="domain" description="SnoaL-like" evidence="1">
    <location>
        <begin position="12"/>
        <end position="138"/>
    </location>
</feature>
<dbReference type="Proteomes" id="UP001500962">
    <property type="component" value="Unassembled WGS sequence"/>
</dbReference>
<comment type="caution">
    <text evidence="2">The sequence shown here is derived from an EMBL/GenBank/DDBJ whole genome shotgun (WGS) entry which is preliminary data.</text>
</comment>
<dbReference type="RefSeq" id="WP_343749921.1">
    <property type="nucleotide sequence ID" value="NZ_BAAADN010000003.1"/>
</dbReference>
<reference evidence="2" key="2">
    <citation type="submission" date="2023-12" db="EMBL/GenBank/DDBJ databases">
        <authorList>
            <person name="Sun Q."/>
            <person name="Inoue M."/>
        </authorList>
    </citation>
    <scope>NUCLEOTIDE SEQUENCE</scope>
    <source>
        <strain evidence="2">JCM 12289</strain>
    </source>
</reference>
<accession>A0AAV3SD86</accession>
<dbReference type="InterPro" id="IPR037401">
    <property type="entry name" value="SnoaL-like"/>
</dbReference>
<protein>
    <recommendedName>
        <fullName evidence="1">SnoaL-like domain-containing protein</fullName>
    </recommendedName>
</protein>
<name>A0AAV3SD86_HALDO</name>
<sequence>MTADNPPLEVPSLCDRQEIVDTTTRLCMHADFHDWTGLRSCFADDLTVHFPGVTGGESREIAADDFVARWKRYLSRFESTQHLSTNHLVAGDDNGATCQTYFQTQYYRPATNGGGFWTVGGHYEFDFRRTEDRWNITAFVVTPLWTSGNKHLHELAVEQADTNEGR</sequence>